<dbReference type="Proteomes" id="UP000185936">
    <property type="component" value="Unassembled WGS sequence"/>
</dbReference>
<dbReference type="AlphaFoldDB" id="A0A1N7BZQ9"/>
<reference evidence="3" key="1">
    <citation type="submission" date="2017-01" db="EMBL/GenBank/DDBJ databases">
        <authorList>
            <person name="Varghese N."/>
            <person name="Submissions S."/>
        </authorList>
    </citation>
    <scope>NUCLEOTIDE SEQUENCE [LARGE SCALE GENOMIC DNA]</scope>
    <source>
        <strain evidence="3">type strain: HArc-</strain>
    </source>
</reference>
<evidence type="ECO:0000313" key="3">
    <source>
        <dbReference type="Proteomes" id="UP000185936"/>
    </source>
</evidence>
<accession>A0A1N7BZQ9</accession>
<dbReference type="EMBL" id="FTNR01000001">
    <property type="protein sequence ID" value="SIR56817.1"/>
    <property type="molecule type" value="Genomic_DNA"/>
</dbReference>
<sequence>MRSVCKSFQLLLYSLTPSSTGVAGMNVPTDRLLLMLVAATGFAVVAGGWAAALVHAEATGSEELVLRVIIGAVFFAVLLGFWTLLSSTDDQTA</sequence>
<protein>
    <submittedName>
        <fullName evidence="2">Uncharacterized protein</fullName>
    </submittedName>
</protein>
<feature type="transmembrane region" description="Helical" evidence="1">
    <location>
        <begin position="33"/>
        <end position="52"/>
    </location>
</feature>
<gene>
    <name evidence="2" type="ORF">SAMN05421752_10125</name>
</gene>
<name>A0A1N7BZQ9_9EURY</name>
<keyword evidence="1" id="KW-1133">Transmembrane helix</keyword>
<evidence type="ECO:0000256" key="1">
    <source>
        <dbReference type="SAM" id="Phobius"/>
    </source>
</evidence>
<keyword evidence="1" id="KW-0472">Membrane</keyword>
<keyword evidence="1" id="KW-0812">Transmembrane</keyword>
<keyword evidence="3" id="KW-1185">Reference proteome</keyword>
<evidence type="ECO:0000313" key="2">
    <source>
        <dbReference type="EMBL" id="SIR56817.1"/>
    </source>
</evidence>
<proteinExistence type="predicted"/>
<feature type="transmembrane region" description="Helical" evidence="1">
    <location>
        <begin position="64"/>
        <end position="85"/>
    </location>
</feature>
<organism evidence="2 3">
    <name type="scientific">Natronorubrum thiooxidans</name>
    <dbReference type="NCBI Taxonomy" id="308853"/>
    <lineage>
        <taxon>Archaea</taxon>
        <taxon>Methanobacteriati</taxon>
        <taxon>Methanobacteriota</taxon>
        <taxon>Stenosarchaea group</taxon>
        <taxon>Halobacteria</taxon>
        <taxon>Halobacteriales</taxon>
        <taxon>Natrialbaceae</taxon>
        <taxon>Natronorubrum</taxon>
    </lineage>
</organism>